<proteinExistence type="predicted"/>
<sequence>MRLSEFFKLGKTQFELDFIDILLDTDISLFIDPYALAKRNDLFSMKCSNIIVNFFQRIIDDIKNGDYASAKYNLNRLNEPNETRLGLSSSKPKGKGVSGKQSNDVFERLKISKAVTTGFLKDLSDCELVIPGISRDKISDIVTNIIRLELIEYTKQQCHTYNIPTFKVSSGKYWNSLNGKWEIKYDNLPIYKNTRIILVPKAIVRFTLEYNHQKYYNNFVLNFLQEENISAGTSLVRLLKNGKKVVYKKDLKNDPRFKLTKEFLFKFSEEHPEVLKDYVESLTQTIPSLTNEELEKKQHYPVSFNYDKLKNKLMQINSGQGSADNYHEAIIGILEAIFYPNLYSPNKEERIHNGRKIIDITYLNAAKNGFFEFLVNNHIHCPFVICECKNYNDDPNNPELDQLSGRFSPRRGRFGLLLCRKIENRELMEKKCRDTVDDDRGYIIALDDNDLIQLLEYKKRNDIKAIDEFLTNKYKKLVM</sequence>
<comment type="caution">
    <text evidence="1">The sequence shown here is derived from an EMBL/GenBank/DDBJ whole genome shotgun (WGS) entry which is preliminary data.</text>
</comment>
<name>A0A1F7H2Q5_9BACT</name>
<evidence type="ECO:0000313" key="2">
    <source>
        <dbReference type="Proteomes" id="UP000177913"/>
    </source>
</evidence>
<evidence type="ECO:0008006" key="3">
    <source>
        <dbReference type="Google" id="ProtNLM"/>
    </source>
</evidence>
<dbReference type="AlphaFoldDB" id="A0A1F7H2Q5"/>
<reference evidence="1 2" key="1">
    <citation type="journal article" date="2016" name="Nat. Commun.">
        <title>Thousands of microbial genomes shed light on interconnected biogeochemical processes in an aquifer system.</title>
        <authorList>
            <person name="Anantharaman K."/>
            <person name="Brown C.T."/>
            <person name="Hug L.A."/>
            <person name="Sharon I."/>
            <person name="Castelle C.J."/>
            <person name="Probst A.J."/>
            <person name="Thomas B.C."/>
            <person name="Singh A."/>
            <person name="Wilkins M.J."/>
            <person name="Karaoz U."/>
            <person name="Brodie E.L."/>
            <person name="Williams K.H."/>
            <person name="Hubbard S.S."/>
            <person name="Banfield J.F."/>
        </authorList>
    </citation>
    <scope>NUCLEOTIDE SEQUENCE [LARGE SCALE GENOMIC DNA]</scope>
</reference>
<gene>
    <name evidence="1" type="ORF">A3C25_02515</name>
</gene>
<dbReference type="Proteomes" id="UP000177913">
    <property type="component" value="Unassembled WGS sequence"/>
</dbReference>
<protein>
    <recommendedName>
        <fullName evidence="3">Restriction endonuclease type IV Mrr domain-containing protein</fullName>
    </recommendedName>
</protein>
<accession>A0A1F7H2Q5</accession>
<dbReference type="EMBL" id="MFZO01000005">
    <property type="protein sequence ID" value="OGK25657.1"/>
    <property type="molecule type" value="Genomic_DNA"/>
</dbReference>
<evidence type="ECO:0000313" key="1">
    <source>
        <dbReference type="EMBL" id="OGK25657.1"/>
    </source>
</evidence>
<organism evidence="1 2">
    <name type="scientific">Candidatus Roizmanbacteria bacterium RIFCSPHIGHO2_02_FULL_38_11</name>
    <dbReference type="NCBI Taxonomy" id="1802039"/>
    <lineage>
        <taxon>Bacteria</taxon>
        <taxon>Candidatus Roizmaniibacteriota</taxon>
    </lineage>
</organism>